<organism evidence="1 2">
    <name type="scientific">Arctium lappa</name>
    <name type="common">Greater burdock</name>
    <name type="synonym">Lappa major</name>
    <dbReference type="NCBI Taxonomy" id="4217"/>
    <lineage>
        <taxon>Eukaryota</taxon>
        <taxon>Viridiplantae</taxon>
        <taxon>Streptophyta</taxon>
        <taxon>Embryophyta</taxon>
        <taxon>Tracheophyta</taxon>
        <taxon>Spermatophyta</taxon>
        <taxon>Magnoliopsida</taxon>
        <taxon>eudicotyledons</taxon>
        <taxon>Gunneridae</taxon>
        <taxon>Pentapetalae</taxon>
        <taxon>asterids</taxon>
        <taxon>campanulids</taxon>
        <taxon>Asterales</taxon>
        <taxon>Asteraceae</taxon>
        <taxon>Carduoideae</taxon>
        <taxon>Cardueae</taxon>
        <taxon>Arctiinae</taxon>
        <taxon>Arctium</taxon>
    </lineage>
</organism>
<evidence type="ECO:0000313" key="1">
    <source>
        <dbReference type="EMBL" id="KAI3770659.1"/>
    </source>
</evidence>
<comment type="caution">
    <text evidence="1">The sequence shown here is derived from an EMBL/GenBank/DDBJ whole genome shotgun (WGS) entry which is preliminary data.</text>
</comment>
<accession>A0ACB9FHS3</accession>
<keyword evidence="2" id="KW-1185">Reference proteome</keyword>
<evidence type="ECO:0000313" key="2">
    <source>
        <dbReference type="Proteomes" id="UP001055879"/>
    </source>
</evidence>
<name>A0ACB9FHS3_ARCLA</name>
<protein>
    <submittedName>
        <fullName evidence="1">Uncharacterized protein</fullName>
    </submittedName>
</protein>
<proteinExistence type="predicted"/>
<dbReference type="Proteomes" id="UP001055879">
    <property type="component" value="Linkage Group LG01"/>
</dbReference>
<sequence>MIGVDLLCKILYTNTNSVDNQNGLMARHSTCLLTLLHKSESDGIRMEYINNDQTKRPTSPVCPVWK</sequence>
<reference evidence="1 2" key="2">
    <citation type="journal article" date="2022" name="Mol. Ecol. Resour.">
        <title>The genomes of chicory, endive, great burdock and yacon provide insights into Asteraceae paleo-polyploidization history and plant inulin production.</title>
        <authorList>
            <person name="Fan W."/>
            <person name="Wang S."/>
            <person name="Wang H."/>
            <person name="Wang A."/>
            <person name="Jiang F."/>
            <person name="Liu H."/>
            <person name="Zhao H."/>
            <person name="Xu D."/>
            <person name="Zhang Y."/>
        </authorList>
    </citation>
    <scope>NUCLEOTIDE SEQUENCE [LARGE SCALE GENOMIC DNA]</scope>
    <source>
        <strain evidence="2">cv. Niubang</strain>
    </source>
</reference>
<dbReference type="EMBL" id="CM042047">
    <property type="protein sequence ID" value="KAI3770659.1"/>
    <property type="molecule type" value="Genomic_DNA"/>
</dbReference>
<gene>
    <name evidence="1" type="ORF">L6452_01800</name>
</gene>
<reference evidence="2" key="1">
    <citation type="journal article" date="2022" name="Mol. Ecol. Resour.">
        <title>The genomes of chicory, endive, great burdock and yacon provide insights into Asteraceae palaeo-polyploidization history and plant inulin production.</title>
        <authorList>
            <person name="Fan W."/>
            <person name="Wang S."/>
            <person name="Wang H."/>
            <person name="Wang A."/>
            <person name="Jiang F."/>
            <person name="Liu H."/>
            <person name="Zhao H."/>
            <person name="Xu D."/>
            <person name="Zhang Y."/>
        </authorList>
    </citation>
    <scope>NUCLEOTIDE SEQUENCE [LARGE SCALE GENOMIC DNA]</scope>
    <source>
        <strain evidence="2">cv. Niubang</strain>
    </source>
</reference>